<dbReference type="AlphaFoldDB" id="A0A1L5BMI8"/>
<organism evidence="2 3">
    <name type="scientific">Sphingobium indicum (strain DSM 16412 / CCM 7286 / MTCC 6364 / B90A)</name>
    <dbReference type="NCBI Taxonomy" id="861109"/>
    <lineage>
        <taxon>Bacteria</taxon>
        <taxon>Pseudomonadati</taxon>
        <taxon>Pseudomonadota</taxon>
        <taxon>Alphaproteobacteria</taxon>
        <taxon>Sphingomonadales</taxon>
        <taxon>Sphingomonadaceae</taxon>
        <taxon>Sphingobium</taxon>
    </lineage>
</organism>
<evidence type="ECO:0000259" key="1">
    <source>
        <dbReference type="SMART" id="SM00974"/>
    </source>
</evidence>
<dbReference type="KEGG" id="sinb:SIDU_06065"/>
<sequence>MSVYFLQHGASGPVKVGYSKRPEKRIATIATSCPDPIVVLAVIDGSHALEQRIHRAFRAHRYRGEWLRPTDEVISFVTLCASASSAEIERRLADMEGAARENLADLDASGQAFAAIFRLGVCAYVKKHGAGTLSHHSGIARRRIRAIIDGAEASITELAAFANAAPEIVHAAAIAVRDNLPELEAARDTLDELIRRRVQRA</sequence>
<feature type="domain" description="Bacteriophage T5 Orf172 DNA-binding" evidence="1">
    <location>
        <begin position="8"/>
        <end position="80"/>
    </location>
</feature>
<protein>
    <recommendedName>
        <fullName evidence="1">Bacteriophage T5 Orf172 DNA-binding domain-containing protein</fullName>
    </recommendedName>
</protein>
<accession>A0A1L5BMI8</accession>
<dbReference type="Proteomes" id="UP000004550">
    <property type="component" value="Chromosome"/>
</dbReference>
<dbReference type="RefSeq" id="WP_007685929.1">
    <property type="nucleotide sequence ID" value="NZ_CP013070.1"/>
</dbReference>
<evidence type="ECO:0000313" key="3">
    <source>
        <dbReference type="Proteomes" id="UP000004550"/>
    </source>
</evidence>
<name>A0A1L5BMI8_SPHIB</name>
<evidence type="ECO:0000313" key="2">
    <source>
        <dbReference type="EMBL" id="APL94105.1"/>
    </source>
</evidence>
<dbReference type="InterPro" id="IPR018306">
    <property type="entry name" value="Phage_T5_Orf172_DNA-bd"/>
</dbReference>
<gene>
    <name evidence="2" type="ORF">SIDU_06065</name>
</gene>
<proteinExistence type="predicted"/>
<dbReference type="EMBL" id="CP013070">
    <property type="protein sequence ID" value="APL94105.1"/>
    <property type="molecule type" value="Genomic_DNA"/>
</dbReference>
<dbReference type="Pfam" id="PF13455">
    <property type="entry name" value="MUG113"/>
    <property type="match status" value="1"/>
</dbReference>
<reference evidence="2 3" key="1">
    <citation type="journal article" date="2012" name="J. Bacteriol.">
        <title>Genome sequence of Sphingobium indicum B90A, a hexachlorocyclohexane-degrading bacterium.</title>
        <authorList>
            <person name="Anand S."/>
            <person name="Sangwan N."/>
            <person name="Lata P."/>
            <person name="Kaur J."/>
            <person name="Dua A."/>
            <person name="Singh A.K."/>
            <person name="Verma M."/>
            <person name="Kaur J."/>
            <person name="Khurana J.P."/>
            <person name="Khurana P."/>
            <person name="Mathur S."/>
            <person name="Lal R."/>
        </authorList>
    </citation>
    <scope>NUCLEOTIDE SEQUENCE [LARGE SCALE GENOMIC DNA]</scope>
    <source>
        <strain evidence="3">DSM 16412 / CCM 7286 / MTCC 6364 / B90A</strain>
    </source>
</reference>
<dbReference type="SMART" id="SM00974">
    <property type="entry name" value="T5orf172"/>
    <property type="match status" value="1"/>
</dbReference>